<reference evidence="2 5" key="1">
    <citation type="journal article" date="2015" name="Genome Announc.">
        <title>Complete Genome Sequence of the Nitrogen-Fixing and Solvent-Producing Clostridium pasteurianum DSM 525.</title>
        <authorList>
            <person name="Poehlein A."/>
            <person name="Grosse-Honebrink A."/>
            <person name="Zhang Y."/>
            <person name="Minton N.P."/>
            <person name="Daniel R."/>
        </authorList>
    </citation>
    <scope>NUCLEOTIDE SEQUENCE [LARGE SCALE GENOMIC DNA]</scope>
    <source>
        <strain evidence="2">DSM 525</strain>
        <strain evidence="5">DSM 525 / ATCC 6013</strain>
    </source>
</reference>
<protein>
    <submittedName>
        <fullName evidence="2">Isochorismatase family protein</fullName>
    </submittedName>
    <submittedName>
        <fullName evidence="3">Isochorismatase hydrolase</fullName>
    </submittedName>
</protein>
<dbReference type="PATRIC" id="fig|1262449.7.peg.972"/>
<evidence type="ECO:0000313" key="5">
    <source>
        <dbReference type="Proteomes" id="UP000030905"/>
    </source>
</evidence>
<dbReference type="EMBL" id="CP009268">
    <property type="protein sequence ID" value="AJA51051.1"/>
    <property type="molecule type" value="Genomic_DNA"/>
</dbReference>
<dbReference type="InterPro" id="IPR036380">
    <property type="entry name" value="Isochorismatase-like_sf"/>
</dbReference>
<organism evidence="2 5">
    <name type="scientific">Clostridium pasteurianum DSM 525 = ATCC 6013</name>
    <dbReference type="NCBI Taxonomy" id="1262449"/>
    <lineage>
        <taxon>Bacteria</taxon>
        <taxon>Bacillati</taxon>
        <taxon>Bacillota</taxon>
        <taxon>Clostridia</taxon>
        <taxon>Eubacteriales</taxon>
        <taxon>Clostridiaceae</taxon>
        <taxon>Clostridium</taxon>
    </lineage>
</organism>
<feature type="domain" description="Isochorismatase-like" evidence="1">
    <location>
        <begin position="1"/>
        <end position="59"/>
    </location>
</feature>
<dbReference type="eggNOG" id="COG1335">
    <property type="taxonomic scope" value="Bacteria"/>
</dbReference>
<name>A0A0H3J520_CLOPA</name>
<dbReference type="GO" id="GO:0016787">
    <property type="term" value="F:hydrolase activity"/>
    <property type="evidence" value="ECO:0007669"/>
    <property type="project" value="UniProtKB-KW"/>
</dbReference>
<dbReference type="Proteomes" id="UP000030905">
    <property type="component" value="Chromosome"/>
</dbReference>
<reference evidence="3 4" key="3">
    <citation type="journal article" name="Genome Announc.">
        <title>Improved Draft Genome Sequence of Clostridium pasteurianum Strain ATCC 6013 (DSM 525) Using a Hybrid Next-Generation Sequencing Approach.</title>
        <authorList>
            <person name="Pyne M.E."/>
            <person name="Utturkar S."/>
            <person name="Brown S.D."/>
            <person name="Moo-Young M."/>
            <person name="Chung D.A."/>
            <person name="Chou C.P."/>
        </authorList>
    </citation>
    <scope>NUCLEOTIDE SEQUENCE [LARGE SCALE GENOMIC DNA]</scope>
    <source>
        <strain evidence="3 4">ATCC 6013</strain>
    </source>
</reference>
<gene>
    <name evidence="2" type="ORF">CLPA_c09630</name>
    <name evidence="3" type="ORF">CP6013_02189</name>
</gene>
<evidence type="ECO:0000313" key="2">
    <source>
        <dbReference type="EMBL" id="AJA51051.1"/>
    </source>
</evidence>
<evidence type="ECO:0000259" key="1">
    <source>
        <dbReference type="Pfam" id="PF00857"/>
    </source>
</evidence>
<dbReference type="AlphaFoldDB" id="A0A0H3J520"/>
<dbReference type="KEGG" id="cpat:CLPA_c09630"/>
<dbReference type="EMBL" id="JPGY02000001">
    <property type="protein sequence ID" value="KRU12941.1"/>
    <property type="molecule type" value="Genomic_DNA"/>
</dbReference>
<keyword evidence="3" id="KW-0378">Hydrolase</keyword>
<dbReference type="Gene3D" id="3.40.50.850">
    <property type="entry name" value="Isochorismatase-like"/>
    <property type="match status" value="1"/>
</dbReference>
<sequence>MCIDTTVRAAHDLGFLVTVLEDACNTKDLLWNGAAITAQMVHNTFMASLNGVFAQVMHTDKFLENVKNSLIVYFSNITIICTAGKDVYALLIYNLKSNYILIRI</sequence>
<dbReference type="InterPro" id="IPR000868">
    <property type="entry name" value="Isochorismatase-like_dom"/>
</dbReference>
<evidence type="ECO:0000313" key="4">
    <source>
        <dbReference type="Proteomes" id="UP000028042"/>
    </source>
</evidence>
<accession>A0A0H3J520</accession>
<keyword evidence="5" id="KW-1185">Reference proteome</keyword>
<dbReference type="Proteomes" id="UP000028042">
    <property type="component" value="Unassembled WGS sequence"/>
</dbReference>
<dbReference type="SUPFAM" id="SSF52499">
    <property type="entry name" value="Isochorismatase-like hydrolases"/>
    <property type="match status" value="1"/>
</dbReference>
<reference evidence="3" key="2">
    <citation type="submission" date="2015-10" db="EMBL/GenBank/DDBJ databases">
        <title>Improved Draft Genome Sequence of Clostridium pasteurianum Strain ATCC 6013 (DSM 525) Using a Hybrid Next-Generation Sequencing Approach.</title>
        <authorList>
            <person name="Pyne M.E."/>
            <person name="Utturkar S.M."/>
            <person name="Brown S.D."/>
            <person name="Moo-Young M."/>
            <person name="Chung D.A."/>
            <person name="Chou P.C."/>
        </authorList>
    </citation>
    <scope>NUCLEOTIDE SEQUENCE</scope>
    <source>
        <strain evidence="3">ATCC 6013</strain>
    </source>
</reference>
<dbReference type="KEGG" id="cpae:CPAST_c09630"/>
<dbReference type="Pfam" id="PF00857">
    <property type="entry name" value="Isochorismatase"/>
    <property type="match status" value="1"/>
</dbReference>
<evidence type="ECO:0000313" key="3">
    <source>
        <dbReference type="EMBL" id="KRU12941.1"/>
    </source>
</evidence>
<proteinExistence type="predicted"/>